<evidence type="ECO:0000259" key="4">
    <source>
        <dbReference type="PROSITE" id="PS50110"/>
    </source>
</evidence>
<dbReference type="InterPro" id="IPR001789">
    <property type="entry name" value="Sig_transdc_resp-reg_receiver"/>
</dbReference>
<accession>A0A0G1S4F9</accession>
<organism evidence="5 6">
    <name type="scientific">Candidatus Amesbacteria bacterium GW2011_GWA1_47_16</name>
    <dbReference type="NCBI Taxonomy" id="1618353"/>
    <lineage>
        <taxon>Bacteria</taxon>
        <taxon>Candidatus Amesiibacteriota</taxon>
    </lineage>
</organism>
<dbReference type="GO" id="GO:0000160">
    <property type="term" value="P:phosphorelay signal transduction system"/>
    <property type="evidence" value="ECO:0007669"/>
    <property type="project" value="UniProtKB-KW"/>
</dbReference>
<dbReference type="InterPro" id="IPR011006">
    <property type="entry name" value="CheY-like_superfamily"/>
</dbReference>
<feature type="domain" description="Response regulatory" evidence="4">
    <location>
        <begin position="3"/>
        <end position="117"/>
    </location>
</feature>
<keyword evidence="2" id="KW-0902">Two-component regulatory system</keyword>
<dbReference type="Proteomes" id="UP000034364">
    <property type="component" value="Unassembled WGS sequence"/>
</dbReference>
<comment type="caution">
    <text evidence="5">The sequence shown here is derived from an EMBL/GenBank/DDBJ whole genome shotgun (WGS) entry which is preliminary data.</text>
</comment>
<name>A0A0G1S4F9_9BACT</name>
<dbReference type="AlphaFoldDB" id="A0A0G1S4F9"/>
<feature type="modified residue" description="4-aspartylphosphate" evidence="3">
    <location>
        <position position="52"/>
    </location>
</feature>
<gene>
    <name evidence="5" type="ORF">UX87_C0010G0031</name>
</gene>
<protein>
    <submittedName>
        <fullName evidence="5">Response regulator receiver</fullName>
    </submittedName>
</protein>
<evidence type="ECO:0000313" key="6">
    <source>
        <dbReference type="Proteomes" id="UP000034364"/>
    </source>
</evidence>
<sequence length="119" mass="13180">MIKILVVDDDEALTEALEIILSDEGYCVHVMHAGEQVDGQLKDIRPDMIILDYRLPGEDGASVARRIKTDKTTCNIPILMISASNSVEKTARANGVNEFLPKPFSVDRLLEVIKETTNP</sequence>
<dbReference type="Gene3D" id="3.40.50.2300">
    <property type="match status" value="1"/>
</dbReference>
<dbReference type="EMBL" id="LCNV01000010">
    <property type="protein sequence ID" value="KKU64266.1"/>
    <property type="molecule type" value="Genomic_DNA"/>
</dbReference>
<evidence type="ECO:0000256" key="3">
    <source>
        <dbReference type="PROSITE-ProRule" id="PRU00169"/>
    </source>
</evidence>
<dbReference type="PANTHER" id="PTHR44591:SF14">
    <property type="entry name" value="PROTEIN PILG"/>
    <property type="match status" value="1"/>
</dbReference>
<evidence type="ECO:0000313" key="5">
    <source>
        <dbReference type="EMBL" id="KKU64266.1"/>
    </source>
</evidence>
<dbReference type="SUPFAM" id="SSF52172">
    <property type="entry name" value="CheY-like"/>
    <property type="match status" value="1"/>
</dbReference>
<evidence type="ECO:0000256" key="1">
    <source>
        <dbReference type="ARBA" id="ARBA00022553"/>
    </source>
</evidence>
<dbReference type="PROSITE" id="PS50110">
    <property type="entry name" value="RESPONSE_REGULATORY"/>
    <property type="match status" value="1"/>
</dbReference>
<keyword evidence="1 3" id="KW-0597">Phosphoprotein</keyword>
<reference evidence="5 6" key="1">
    <citation type="journal article" date="2015" name="Nature">
        <title>rRNA introns, odd ribosomes, and small enigmatic genomes across a large radiation of phyla.</title>
        <authorList>
            <person name="Brown C.T."/>
            <person name="Hug L.A."/>
            <person name="Thomas B.C."/>
            <person name="Sharon I."/>
            <person name="Castelle C.J."/>
            <person name="Singh A."/>
            <person name="Wilkins M.J."/>
            <person name="Williams K.H."/>
            <person name="Banfield J.F."/>
        </authorList>
    </citation>
    <scope>NUCLEOTIDE SEQUENCE [LARGE SCALE GENOMIC DNA]</scope>
</reference>
<dbReference type="Pfam" id="PF00072">
    <property type="entry name" value="Response_reg"/>
    <property type="match status" value="1"/>
</dbReference>
<proteinExistence type="predicted"/>
<dbReference type="InterPro" id="IPR050595">
    <property type="entry name" value="Bact_response_regulator"/>
</dbReference>
<dbReference type="PANTHER" id="PTHR44591">
    <property type="entry name" value="STRESS RESPONSE REGULATOR PROTEIN 1"/>
    <property type="match status" value="1"/>
</dbReference>
<dbReference type="SMART" id="SM00448">
    <property type="entry name" value="REC"/>
    <property type="match status" value="1"/>
</dbReference>
<evidence type="ECO:0000256" key="2">
    <source>
        <dbReference type="ARBA" id="ARBA00023012"/>
    </source>
</evidence>